<dbReference type="InterPro" id="IPR000593">
    <property type="entry name" value="RasGAP_C"/>
</dbReference>
<evidence type="ECO:0000259" key="2">
    <source>
        <dbReference type="Pfam" id="PF00616"/>
    </source>
</evidence>
<feature type="domain" description="RasGAP protein C-terminal" evidence="3">
    <location>
        <begin position="1715"/>
        <end position="1833"/>
    </location>
</feature>
<accession>A0AAV2TIV9</accession>
<evidence type="ECO:0000256" key="1">
    <source>
        <dbReference type="SAM" id="MobiDB-lite"/>
    </source>
</evidence>
<sequence>MEVTPEQSITKAVDSVIDSIKRQDSHKLFDTLREKFIDDELLNSLDPSSCLTYLQPYLPYLEEVAQKNSNAYGMSPMQTVKDFLRSVLCKASEKEDSECPIEKAIDAVNGALNQSNPVLTICALRPFLREATLSSLEEHKKKGSYELIASLYHIELGAAKADKGSSLTDEELIAASDVLACVCALNEAVDNMDASAMYEALRMPDAYWDDVVCGGSREEQLDWARQCLNCLSEVRKQKFSMGYIPILTHAEIQTVVTDLKKNLVHRACAKEQPPPPSEVPEITLRESDTAIELSESAPRYDKVTKQRECEELRAEVSSKINRLVTNLVRNCPTTTFECLKLLDNCCLMQFRNLDLRYADLYHAFLFFTWHRWLSQFSPDQLLLSSELTFPNERILLAIKRSHDLARRIEELALALTNLNDSIDRSDRFRIGECLKCPSLELERYSTPLVHFRGPVDRWNKPVSVIGRNMRGYIDSLLKVRCTRMKRYMKIPGMDSMANQPDCYIGKINAHFRKICSYDVGSGWFWAYVTAVQSEPNIPSGNPEEQSLSRLMVPFFCNVQTKEIIRWPITASSTSVNSVWMDNLLDSRWPLGTGEPPALDPSLLNRDDIISVISKINDGAGYGDQSFADESKDLGLQNKISAGKINLTGDLRLIGQGETFEAPDEIDPKGSFDQFSTPLKILKGVIHFQAIWRGYRQRKRYAARIKFIHSREVQAAVLCLQKNWRRVLAQRRVLVIISERRQLIECVVRIQALWRGILRRRLYERLLTTACGEDQCDEYDHFSQVCEGKKSKQYGVYFSHLNAVMNYVPCLEGKAAQISYRKQITCLQICKHIMEGLNKIREVSKELFNSDQLIKLLVKVRLNGKGQLPRNELSSPTVGSKQLISASKLLLPSSMTKLYSHICYLLYTQPDYLASLLMELPNAILWQSTIMPKSSGFSHFRPNIYGLTIERLVFAMFHYGKSPGDECRLNHLFSRCFHKEVSTLRTLEEQQLWINEKQPWPLVLRLTVSFARMKMYAISKPHSQPDREVELILHSERLKSLLSALIEEIQRPDRLESPDEPPERPRRSRSLMHSTRSNRASSRLSTHNTPKSMTGDVKSRCKSPRNGQTKIQRLLSAADDFFRGLFVDPGPAALPHCLKYAMRELYMAMRNKFSDEPEKNTLKFVGHSLLHRYFNSTIIAPDVYEQLLKAEEDGQLEVDEFSLRVSDDVSSDSGSESGRRSSRSLWGRRETNEKVKQNALNISAKQRRTLTAISRILYFVIANKGYGPSEQPRKPDKIDLPSLLNPCIRVWHSQFRAYMSKIVNDSANGPTRSAGTYDECPIATWVNSLPESGAKDADSKSTKEGLDCPTPITPDSLVLTAGELFELHRILLTYQERIAPNPSDPLNKLLQLLGPVPQNTKVEQAFKHSNSDHRCKSADLWKKKGSLGSKHSLRTESSNSAVDQISARSSRNSTPEIVTPLSRPMRAAHSMQSLPKIYSRKIQSCYQIKWPGDCGDRIVYGSEEITIPLAQATKKELIQALFYSASGALLKSTDCLLFPQHPCHRNWPQKTNESHCAICKAEEKNWNQFVYGSLFQDIRSENHVKKISEDSKQSDDSSCEIPEASTGLLTASKNDTVEWIHSKFLLVDLVKNIHDLASRGEVGSLPPGPQTCSSLRTWLKRLDLWLLNGMKNNDLTWKISQQGDSRDVRLPHRTRTPLNNERMVKGRLAGLRHTLNKLRRVIKSLCTMGALRESNGYQDLVVSLARDICHLHSDCFQMKWDRLQCNLQKILDQVELENKSLDQQAVVYAAHALDCLVPLERPSCSSREHLWGGRNRNQSDYRVKFSANRVKKYGLVYTEPANSSKLQNTIQLCLEPISDSKKDASESGKKYFPTVRPRFIPGAFRLGVEISGVVVHQTNLNLVDLLCQRQRGAVTIPVLPNVCINLDQLIAVLLDEYYTKH</sequence>
<dbReference type="PROSITE" id="PS50096">
    <property type="entry name" value="IQ"/>
    <property type="match status" value="2"/>
</dbReference>
<feature type="domain" description="Ras-GAP" evidence="2">
    <location>
        <begin position="1037"/>
        <end position="1186"/>
    </location>
</feature>
<dbReference type="GO" id="GO:0051015">
    <property type="term" value="F:actin filament binding"/>
    <property type="evidence" value="ECO:0007669"/>
    <property type="project" value="TreeGrafter"/>
</dbReference>
<evidence type="ECO:0000259" key="3">
    <source>
        <dbReference type="Pfam" id="PF03836"/>
    </source>
</evidence>
<proteinExistence type="predicted"/>
<dbReference type="Pfam" id="PF00616">
    <property type="entry name" value="RasGAP"/>
    <property type="match status" value="1"/>
</dbReference>
<evidence type="ECO:0000313" key="5">
    <source>
        <dbReference type="Proteomes" id="UP001497525"/>
    </source>
</evidence>
<dbReference type="PANTHER" id="PTHR14149:SF14">
    <property type="entry name" value="CALPONIN-HOMOLOGY (CH) DOMAIN-CONTAINING PROTEIN"/>
    <property type="match status" value="1"/>
</dbReference>
<name>A0AAV2TIV9_CALDB</name>
<comment type="caution">
    <text evidence="4">The sequence shown here is derived from an EMBL/GenBank/DDBJ whole genome shotgun (WGS) entry which is preliminary data.</text>
</comment>
<feature type="compositionally biased region" description="Basic and acidic residues" evidence="1">
    <location>
        <begin position="1051"/>
        <end position="1064"/>
    </location>
</feature>
<dbReference type="InterPro" id="IPR001936">
    <property type="entry name" value="RasGAP_dom"/>
</dbReference>
<feature type="compositionally biased region" description="Polar residues" evidence="1">
    <location>
        <begin position="1071"/>
        <end position="1091"/>
    </location>
</feature>
<dbReference type="Pfam" id="PF03836">
    <property type="entry name" value="RasGAP_C"/>
    <property type="match status" value="1"/>
</dbReference>
<dbReference type="GO" id="GO:0005516">
    <property type="term" value="F:calmodulin binding"/>
    <property type="evidence" value="ECO:0007669"/>
    <property type="project" value="TreeGrafter"/>
</dbReference>
<dbReference type="InterPro" id="IPR000048">
    <property type="entry name" value="IQ_motif_EF-hand-BS"/>
</dbReference>
<reference evidence="4" key="1">
    <citation type="submission" date="2024-06" db="EMBL/GenBank/DDBJ databases">
        <authorList>
            <person name="Liu X."/>
            <person name="Lenzi L."/>
            <person name="Haldenby T S."/>
            <person name="Uol C."/>
        </authorList>
    </citation>
    <scope>NUCLEOTIDE SEQUENCE</scope>
</reference>
<dbReference type="GO" id="GO:0005938">
    <property type="term" value="C:cell cortex"/>
    <property type="evidence" value="ECO:0007669"/>
    <property type="project" value="TreeGrafter"/>
</dbReference>
<dbReference type="Proteomes" id="UP001497525">
    <property type="component" value="Unassembled WGS sequence"/>
</dbReference>
<protein>
    <submittedName>
        <fullName evidence="4">Uncharacterized protein</fullName>
    </submittedName>
</protein>
<dbReference type="GO" id="GO:1903479">
    <property type="term" value="P:mitotic actomyosin contractile ring assembly actin filament organization"/>
    <property type="evidence" value="ECO:0007669"/>
    <property type="project" value="TreeGrafter"/>
</dbReference>
<dbReference type="Pfam" id="PF00612">
    <property type="entry name" value="IQ"/>
    <property type="match status" value="2"/>
</dbReference>
<evidence type="ECO:0000313" key="4">
    <source>
        <dbReference type="EMBL" id="CAL5136144.1"/>
    </source>
</evidence>
<dbReference type="Gene3D" id="1.10.506.10">
    <property type="entry name" value="GTPase Activation - p120gap, domain 1"/>
    <property type="match status" value="1"/>
</dbReference>
<dbReference type="Gene3D" id="1.20.5.190">
    <property type="match status" value="1"/>
</dbReference>
<feature type="region of interest" description="Disordered" evidence="1">
    <location>
        <begin position="1425"/>
        <end position="1456"/>
    </location>
</feature>
<dbReference type="EMBL" id="CAXLJL010000290">
    <property type="protein sequence ID" value="CAL5136144.1"/>
    <property type="molecule type" value="Genomic_DNA"/>
</dbReference>
<organism evidence="4 5">
    <name type="scientific">Calicophoron daubneyi</name>
    <name type="common">Rumen fluke</name>
    <name type="synonym">Paramphistomum daubneyi</name>
    <dbReference type="NCBI Taxonomy" id="300641"/>
    <lineage>
        <taxon>Eukaryota</taxon>
        <taxon>Metazoa</taxon>
        <taxon>Spiralia</taxon>
        <taxon>Lophotrochozoa</taxon>
        <taxon>Platyhelminthes</taxon>
        <taxon>Trematoda</taxon>
        <taxon>Digenea</taxon>
        <taxon>Plagiorchiida</taxon>
        <taxon>Pronocephalata</taxon>
        <taxon>Paramphistomoidea</taxon>
        <taxon>Paramphistomidae</taxon>
        <taxon>Calicophoron</taxon>
    </lineage>
</organism>
<feature type="region of interest" description="Disordered" evidence="1">
    <location>
        <begin position="1206"/>
        <end position="1229"/>
    </location>
</feature>
<dbReference type="PANTHER" id="PTHR14149">
    <property type="entry name" value="RAS GTPASE-ACTIVATING PROTEIN WITH IQ MOTIF"/>
    <property type="match status" value="1"/>
</dbReference>
<gene>
    <name evidence="4" type="ORF">CDAUBV1_LOCUS10225</name>
</gene>
<dbReference type="GO" id="GO:0005096">
    <property type="term" value="F:GTPase activator activity"/>
    <property type="evidence" value="ECO:0007669"/>
    <property type="project" value="TreeGrafter"/>
</dbReference>
<feature type="compositionally biased region" description="Polar residues" evidence="1">
    <location>
        <begin position="1434"/>
        <end position="1455"/>
    </location>
</feature>
<dbReference type="SMART" id="SM00015">
    <property type="entry name" value="IQ"/>
    <property type="match status" value="3"/>
</dbReference>
<dbReference type="InterPro" id="IPR008936">
    <property type="entry name" value="Rho_GTPase_activation_prot"/>
</dbReference>
<feature type="region of interest" description="Disordered" evidence="1">
    <location>
        <begin position="1051"/>
        <end position="1105"/>
    </location>
</feature>